<protein>
    <submittedName>
        <fullName evidence="1">Uncharacterized protein</fullName>
    </submittedName>
</protein>
<gene>
    <name evidence="1" type="ORF">XH94_37250</name>
</gene>
<proteinExistence type="predicted"/>
<comment type="caution">
    <text evidence="1">The sequence shown here is derived from an EMBL/GenBank/DDBJ whole genome shotgun (WGS) entry which is preliminary data.</text>
</comment>
<sequence length="70" mass="7324">MNPPTALILVVLAFAALGLAIVVSAVLIDLVPGSEVCREVRGSDGRTCIRSRLFGADPAHPAVVIEIESR</sequence>
<accession>A0A4V1L103</accession>
<dbReference type="EMBL" id="LBJM01000204">
    <property type="protein sequence ID" value="RXH22628.1"/>
    <property type="molecule type" value="Genomic_DNA"/>
</dbReference>
<dbReference type="AlphaFoldDB" id="A0A4V1L103"/>
<organism evidence="1 2">
    <name type="scientific">Bradyrhizobium zhanjiangense</name>
    <dbReference type="NCBI Taxonomy" id="1325107"/>
    <lineage>
        <taxon>Bacteria</taxon>
        <taxon>Pseudomonadati</taxon>
        <taxon>Pseudomonadota</taxon>
        <taxon>Alphaproteobacteria</taxon>
        <taxon>Hyphomicrobiales</taxon>
        <taxon>Nitrobacteraceae</taxon>
        <taxon>Bradyrhizobium</taxon>
    </lineage>
</organism>
<evidence type="ECO:0000313" key="2">
    <source>
        <dbReference type="Proteomes" id="UP000290565"/>
    </source>
</evidence>
<name>A0A4V1L103_9BRAD</name>
<evidence type="ECO:0000313" key="1">
    <source>
        <dbReference type="EMBL" id="RXH22628.1"/>
    </source>
</evidence>
<dbReference type="Proteomes" id="UP000290565">
    <property type="component" value="Unassembled WGS sequence"/>
</dbReference>
<reference evidence="1 2" key="1">
    <citation type="submission" date="2015-04" db="EMBL/GenBank/DDBJ databases">
        <title>Comparative genomics of rhizobia nodulating Arachis hypogaea in China.</title>
        <authorList>
            <person name="Li Y."/>
        </authorList>
    </citation>
    <scope>NUCLEOTIDE SEQUENCE [LARGE SCALE GENOMIC DNA]</scope>
    <source>
        <strain evidence="1 2">CCBAU 51787</strain>
    </source>
</reference>